<organism evidence="10">
    <name type="scientific">Callorhinchus milii</name>
    <name type="common">Ghost shark</name>
    <dbReference type="NCBI Taxonomy" id="7868"/>
    <lineage>
        <taxon>Eukaryota</taxon>
        <taxon>Metazoa</taxon>
        <taxon>Chordata</taxon>
        <taxon>Craniata</taxon>
        <taxon>Vertebrata</taxon>
        <taxon>Chondrichthyes</taxon>
        <taxon>Holocephali</taxon>
        <taxon>Chimaeriformes</taxon>
        <taxon>Callorhinchidae</taxon>
        <taxon>Callorhinchus</taxon>
    </lineage>
</organism>
<dbReference type="KEGG" id="cmk:103190450"/>
<dbReference type="PANTHER" id="PTHR13002:SF1">
    <property type="entry name" value="COMPLEX I ASSEMBLY FACTOR TIMMDC1, MITOCHONDRIAL"/>
    <property type="match status" value="1"/>
</dbReference>
<evidence type="ECO:0000256" key="4">
    <source>
        <dbReference type="ARBA" id="ARBA00022989"/>
    </source>
</evidence>
<protein>
    <recommendedName>
        <fullName evidence="7">Complex I assembly factor TIMMDC1, mitochondrial</fullName>
    </recommendedName>
    <alternativeName>
        <fullName evidence="8">Translocase of inner mitochondrial membrane domain-containing protein 1</fullName>
    </alternativeName>
</protein>
<dbReference type="EMBL" id="JW871478">
    <property type="protein sequence ID" value="AFP03996.1"/>
    <property type="molecule type" value="mRNA"/>
</dbReference>
<feature type="transmembrane region" description="Helical" evidence="9">
    <location>
        <begin position="156"/>
        <end position="177"/>
    </location>
</feature>
<comment type="similarity">
    <text evidence="2">Belongs to the Tim17/Tim22/Tim23 family.</text>
</comment>
<evidence type="ECO:0000313" key="10">
    <source>
        <dbReference type="EMBL" id="AFP03996.1"/>
    </source>
</evidence>
<evidence type="ECO:0000256" key="3">
    <source>
        <dbReference type="ARBA" id="ARBA00022692"/>
    </source>
</evidence>
<evidence type="ECO:0000256" key="8">
    <source>
        <dbReference type="ARBA" id="ARBA00041344"/>
    </source>
</evidence>
<reference evidence="11" key="4">
    <citation type="submission" date="2025-05" db="UniProtKB">
        <authorList>
            <consortium name="Ensembl"/>
        </authorList>
    </citation>
    <scope>IDENTIFICATION</scope>
</reference>
<dbReference type="Pfam" id="PF02466">
    <property type="entry name" value="Tim17"/>
    <property type="match status" value="1"/>
</dbReference>
<dbReference type="Proteomes" id="UP000314986">
    <property type="component" value="Unassembled WGS sequence"/>
</dbReference>
<feature type="transmembrane region" description="Helical" evidence="9">
    <location>
        <begin position="197"/>
        <end position="218"/>
    </location>
</feature>
<dbReference type="GO" id="GO:0016020">
    <property type="term" value="C:membrane"/>
    <property type="evidence" value="ECO:0007669"/>
    <property type="project" value="UniProtKB-SubCell"/>
</dbReference>
<evidence type="ECO:0000256" key="1">
    <source>
        <dbReference type="ARBA" id="ARBA00004141"/>
    </source>
</evidence>
<comment type="subcellular location">
    <subcellularLocation>
        <location evidence="1">Membrane</location>
        <topology evidence="1">Multi-pass membrane protein</topology>
    </subcellularLocation>
</comment>
<reference evidence="12" key="2">
    <citation type="journal article" date="2007" name="PLoS Biol.">
        <title>Survey sequencing and comparative analysis of the elephant shark (Callorhinchus milii) genome.</title>
        <authorList>
            <person name="Venkatesh B."/>
            <person name="Kirkness E.F."/>
            <person name="Loh Y.H."/>
            <person name="Halpern A.L."/>
            <person name="Lee A.P."/>
            <person name="Johnson J."/>
            <person name="Dandona N."/>
            <person name="Viswanathan L.D."/>
            <person name="Tay A."/>
            <person name="Venter J.C."/>
            <person name="Strausberg R.L."/>
            <person name="Brenner S."/>
        </authorList>
    </citation>
    <scope>NUCLEOTIDE SEQUENCE [LARGE SCALE GENOMIC DNA]</scope>
</reference>
<comment type="function">
    <text evidence="6">Chaperone protein involved in the assembly of the mitochondrial NADH:ubiquinone oxidoreductase complex (complex I). Participates in constructing the membrane arm of complex I.</text>
</comment>
<keyword evidence="12" id="KW-1185">Reference proteome</keyword>
<evidence type="ECO:0000256" key="7">
    <source>
        <dbReference type="ARBA" id="ARBA00040778"/>
    </source>
</evidence>
<dbReference type="CTD" id="51300"/>
<keyword evidence="5 9" id="KW-0472">Membrane</keyword>
<evidence type="ECO:0000313" key="12">
    <source>
        <dbReference type="Proteomes" id="UP000314986"/>
    </source>
</evidence>
<sequence length="295" mass="33553">MAEEDDKREAGGSNIRLVRYLFMLQRCLPLHHLGHLHLPRVLAAGDLGLEAEQLEKRFLPKHITNLQVSESGWDRIRELFDQERMQSYPEELMNIWKGALMAGSVGLVYGGIPAAQHARKRYIELSQAEVYKHRIEAVRSAHNAAIRGFIRYGWRWSWRVTAFVTVFNIVSTGLSVYRDQNILTHYSVAGAITGGLFRLNLGVGGGLAGMVIGAVLGLPTGALLMSMQKANGETVREQRRREQRELYQLKVQEWDARLNVTEGLIQEIDQTIEKGRMEKDLEKIEELLNRPKNPE</sequence>
<dbReference type="RefSeq" id="XP_042197682.1">
    <property type="nucleotide sequence ID" value="XM_042341748.1"/>
</dbReference>
<reference evidence="10 12" key="3">
    <citation type="journal article" date="2014" name="Nature">
        <title>Elephant shark genome provides unique insights into gnathostome evolution.</title>
        <authorList>
            <consortium name="International Elephant Shark Genome Sequencing Consortium"/>
            <person name="Venkatesh B."/>
            <person name="Lee A.P."/>
            <person name="Ravi V."/>
            <person name="Maurya A.K."/>
            <person name="Lian M.M."/>
            <person name="Swann J.B."/>
            <person name="Ohta Y."/>
            <person name="Flajnik M.F."/>
            <person name="Sutoh Y."/>
            <person name="Kasahara M."/>
            <person name="Hoon S."/>
            <person name="Gangu V."/>
            <person name="Roy S.W."/>
            <person name="Irimia M."/>
            <person name="Korzh V."/>
            <person name="Kondrychyn I."/>
            <person name="Lim Z.W."/>
            <person name="Tay B.H."/>
            <person name="Tohari S."/>
            <person name="Kong K.W."/>
            <person name="Ho S."/>
            <person name="Lorente-Galdos B."/>
            <person name="Quilez J."/>
            <person name="Marques-Bonet T."/>
            <person name="Raney B.J."/>
            <person name="Ingham P.W."/>
            <person name="Tay A."/>
            <person name="Hillier L.W."/>
            <person name="Minx P."/>
            <person name="Boehm T."/>
            <person name="Wilson R.K."/>
            <person name="Brenner S."/>
            <person name="Warren W.C."/>
        </authorList>
    </citation>
    <scope>NUCLEOTIDE SEQUENCE</scope>
    <source>
        <tissue evidence="10">Gills</tissue>
    </source>
</reference>
<dbReference type="GeneID" id="121850372"/>
<dbReference type="OrthoDB" id="5826189at2759"/>
<reference evidence="12" key="1">
    <citation type="journal article" date="2006" name="Science">
        <title>Ancient noncoding elements conserved in the human genome.</title>
        <authorList>
            <person name="Venkatesh B."/>
            <person name="Kirkness E.F."/>
            <person name="Loh Y.H."/>
            <person name="Halpern A.L."/>
            <person name="Lee A.P."/>
            <person name="Johnson J."/>
            <person name="Dandona N."/>
            <person name="Viswanathan L.D."/>
            <person name="Tay A."/>
            <person name="Venter J.C."/>
            <person name="Strausberg R.L."/>
            <person name="Brenner S."/>
        </authorList>
    </citation>
    <scope>NUCLEOTIDE SEQUENCE [LARGE SCALE GENOMIC DNA]</scope>
</reference>
<dbReference type="GO" id="GO:0032981">
    <property type="term" value="P:mitochondrial respiratory chain complex I assembly"/>
    <property type="evidence" value="ECO:0007669"/>
    <property type="project" value="InterPro"/>
</dbReference>
<accession>V9KYM6</accession>
<evidence type="ECO:0000256" key="2">
    <source>
        <dbReference type="ARBA" id="ARBA00008444"/>
    </source>
</evidence>
<evidence type="ECO:0000256" key="6">
    <source>
        <dbReference type="ARBA" id="ARBA00037236"/>
    </source>
</evidence>
<evidence type="ECO:0000313" key="11">
    <source>
        <dbReference type="Ensembl" id="ENSCMIP00000030893.1"/>
    </source>
</evidence>
<proteinExistence type="evidence at transcript level"/>
<dbReference type="STRING" id="7868.ENSCMIP00000030893"/>
<dbReference type="InterPro" id="IPR055299">
    <property type="entry name" value="TIMMDC1"/>
</dbReference>
<gene>
    <name evidence="11" type="primary">LOC121850372</name>
</gene>
<dbReference type="AlphaFoldDB" id="V9KYM6"/>
<dbReference type="PANTHER" id="PTHR13002">
    <property type="entry name" value="C3ORF1 PROTEIN-RELATED"/>
    <property type="match status" value="1"/>
</dbReference>
<dbReference type="GeneTree" id="ENSGT00390000013817"/>
<keyword evidence="3 9" id="KW-0812">Transmembrane</keyword>
<dbReference type="GO" id="GO:0005739">
    <property type="term" value="C:mitochondrion"/>
    <property type="evidence" value="ECO:0007669"/>
    <property type="project" value="TreeGrafter"/>
</dbReference>
<dbReference type="OMA" id="SYMNFME"/>
<name>V9KYM6_CALMI</name>
<keyword evidence="4 9" id="KW-1133">Transmembrane helix</keyword>
<evidence type="ECO:0000256" key="9">
    <source>
        <dbReference type="SAM" id="Phobius"/>
    </source>
</evidence>
<evidence type="ECO:0000256" key="5">
    <source>
        <dbReference type="ARBA" id="ARBA00023136"/>
    </source>
</evidence>
<dbReference type="Ensembl" id="ENSCMIT00000031365.1">
    <property type="protein sequence ID" value="ENSCMIP00000030893.1"/>
    <property type="gene ID" value="ENSCMIG00000013286.1"/>
</dbReference>